<dbReference type="GO" id="GO:0004518">
    <property type="term" value="F:nuclease activity"/>
    <property type="evidence" value="ECO:0007669"/>
    <property type="project" value="UniProtKB-KW"/>
</dbReference>
<protein>
    <submittedName>
        <fullName evidence="8">PIN domain-containing protein</fullName>
    </submittedName>
</protein>
<evidence type="ECO:0000256" key="2">
    <source>
        <dbReference type="ARBA" id="ARBA00022722"/>
    </source>
</evidence>
<sequence length="127" mass="14341">MACFDSNFLIAWLQNDADALKKLEKLQHSPASTTMINAFELYKGIYRSKDKEKDIQKVKELLNSLELLTLDHESARMAGELDANMKSNTIGEADLLIASIVLTNGETLITRNTKHFERVPGLMVESW</sequence>
<gene>
    <name evidence="8" type="ordered locus">Ngar_c00610</name>
</gene>
<dbReference type="GO" id="GO:0046872">
    <property type="term" value="F:metal ion binding"/>
    <property type="evidence" value="ECO:0007669"/>
    <property type="project" value="UniProtKB-KW"/>
</dbReference>
<evidence type="ECO:0000256" key="6">
    <source>
        <dbReference type="ARBA" id="ARBA00038093"/>
    </source>
</evidence>
<dbReference type="PANTHER" id="PTHR33653">
    <property type="entry name" value="RIBONUCLEASE VAPC2"/>
    <property type="match status" value="1"/>
</dbReference>
<reference evidence="8 9" key="1">
    <citation type="journal article" date="2012" name="Environ. Microbiol.">
        <title>The genome of the ammonia-oxidizing Candidatus Nitrososphaera gargensis: insights into metabolic versatility and environmental adaptations.</title>
        <authorList>
            <person name="Spang A."/>
            <person name="Poehlein A."/>
            <person name="Offre P."/>
            <person name="Zumbragel S."/>
            <person name="Haider S."/>
            <person name="Rychlik N."/>
            <person name="Nowka B."/>
            <person name="Schmeisser C."/>
            <person name="Lebedeva E.V."/>
            <person name="Rattei T."/>
            <person name="Bohm C."/>
            <person name="Schmid M."/>
            <person name="Galushko A."/>
            <person name="Hatzenpichler R."/>
            <person name="Weinmaier T."/>
            <person name="Daniel R."/>
            <person name="Schleper C."/>
            <person name="Spieck E."/>
            <person name="Streit W."/>
            <person name="Wagner M."/>
        </authorList>
    </citation>
    <scope>NUCLEOTIDE SEQUENCE [LARGE SCALE GENOMIC DNA]</scope>
    <source>
        <strain evidence="9">Ga9.2</strain>
    </source>
</reference>
<evidence type="ECO:0000256" key="5">
    <source>
        <dbReference type="ARBA" id="ARBA00022842"/>
    </source>
</evidence>
<dbReference type="InterPro" id="IPR050556">
    <property type="entry name" value="Type_II_TA_system_RNase"/>
</dbReference>
<dbReference type="AlphaFoldDB" id="K0I6X2"/>
<dbReference type="EMBL" id="CP002408">
    <property type="protein sequence ID" value="AFU57011.1"/>
    <property type="molecule type" value="Genomic_DNA"/>
</dbReference>
<dbReference type="HOGENOM" id="CLU_118482_3_2_2"/>
<dbReference type="InParanoid" id="K0I6X2"/>
<dbReference type="GeneID" id="13796237"/>
<dbReference type="Gene3D" id="3.40.50.1010">
    <property type="entry name" value="5'-nuclease"/>
    <property type="match status" value="1"/>
</dbReference>
<dbReference type="OrthoDB" id="11240at2157"/>
<organism evidence="8 9">
    <name type="scientific">Nitrososphaera gargensis (strain Ga9.2)</name>
    <dbReference type="NCBI Taxonomy" id="1237085"/>
    <lineage>
        <taxon>Archaea</taxon>
        <taxon>Nitrososphaerota</taxon>
        <taxon>Nitrososphaeria</taxon>
        <taxon>Nitrososphaerales</taxon>
        <taxon>Nitrososphaeraceae</taxon>
        <taxon>Nitrososphaera</taxon>
    </lineage>
</organism>
<dbReference type="STRING" id="1237085.Ngar_c00610"/>
<proteinExistence type="inferred from homology"/>
<evidence type="ECO:0000256" key="4">
    <source>
        <dbReference type="ARBA" id="ARBA00022801"/>
    </source>
</evidence>
<accession>K0I6X2</accession>
<dbReference type="BioCyc" id="CNIT1237085:G1324-61-MONOMER"/>
<comment type="similarity">
    <text evidence="6">Belongs to the PINc/VapC protein family.</text>
</comment>
<dbReference type="KEGG" id="nga:Ngar_c00610"/>
<keyword evidence="2" id="KW-0540">Nuclease</keyword>
<evidence type="ECO:0000313" key="8">
    <source>
        <dbReference type="EMBL" id="AFU57011.1"/>
    </source>
</evidence>
<dbReference type="GO" id="GO:0016787">
    <property type="term" value="F:hydrolase activity"/>
    <property type="evidence" value="ECO:0007669"/>
    <property type="project" value="UniProtKB-KW"/>
</dbReference>
<dbReference type="SUPFAM" id="SSF88723">
    <property type="entry name" value="PIN domain-like"/>
    <property type="match status" value="1"/>
</dbReference>
<name>K0I6X2_NITGG</name>
<comment type="cofactor">
    <cofactor evidence="1">
        <name>Mg(2+)</name>
        <dbReference type="ChEBI" id="CHEBI:18420"/>
    </cofactor>
</comment>
<keyword evidence="9" id="KW-1185">Reference proteome</keyword>
<keyword evidence="4" id="KW-0378">Hydrolase</keyword>
<evidence type="ECO:0000256" key="3">
    <source>
        <dbReference type="ARBA" id="ARBA00022723"/>
    </source>
</evidence>
<dbReference type="PANTHER" id="PTHR33653:SF1">
    <property type="entry name" value="RIBONUCLEASE VAPC2"/>
    <property type="match status" value="1"/>
</dbReference>
<dbReference type="InterPro" id="IPR002716">
    <property type="entry name" value="PIN_dom"/>
</dbReference>
<feature type="domain" description="PIN" evidence="7">
    <location>
        <begin position="3"/>
        <end position="121"/>
    </location>
</feature>
<keyword evidence="3" id="KW-0479">Metal-binding</keyword>
<dbReference type="Pfam" id="PF01850">
    <property type="entry name" value="PIN"/>
    <property type="match status" value="1"/>
</dbReference>
<dbReference type="CDD" id="cd09881">
    <property type="entry name" value="PIN_VapC4-5_FitB-like"/>
    <property type="match status" value="1"/>
</dbReference>
<keyword evidence="5" id="KW-0460">Magnesium</keyword>
<evidence type="ECO:0000313" key="9">
    <source>
        <dbReference type="Proteomes" id="UP000008037"/>
    </source>
</evidence>
<dbReference type="InterPro" id="IPR029060">
    <property type="entry name" value="PIN-like_dom_sf"/>
</dbReference>
<dbReference type="Proteomes" id="UP000008037">
    <property type="component" value="Chromosome"/>
</dbReference>
<evidence type="ECO:0000259" key="7">
    <source>
        <dbReference type="Pfam" id="PF01850"/>
    </source>
</evidence>
<dbReference type="RefSeq" id="WP_015017584.1">
    <property type="nucleotide sequence ID" value="NC_018719.1"/>
</dbReference>
<evidence type="ECO:0000256" key="1">
    <source>
        <dbReference type="ARBA" id="ARBA00001946"/>
    </source>
</evidence>